<proteinExistence type="predicted"/>
<organism evidence="1 2">
    <name type="scientific">Paraburkholderia dipogonis</name>
    <dbReference type="NCBI Taxonomy" id="1211383"/>
    <lineage>
        <taxon>Bacteria</taxon>
        <taxon>Pseudomonadati</taxon>
        <taxon>Pseudomonadota</taxon>
        <taxon>Betaproteobacteria</taxon>
        <taxon>Burkholderiales</taxon>
        <taxon>Burkholderiaceae</taxon>
        <taxon>Paraburkholderia</taxon>
    </lineage>
</organism>
<keyword evidence="2" id="KW-1185">Reference proteome</keyword>
<gene>
    <name evidence="1" type="ORF">PQR57_23215</name>
</gene>
<evidence type="ECO:0000313" key="1">
    <source>
        <dbReference type="EMBL" id="MFM0003923.1"/>
    </source>
</evidence>
<comment type="caution">
    <text evidence="1">The sequence shown here is derived from an EMBL/GenBank/DDBJ whole genome shotgun (WGS) entry which is preliminary data.</text>
</comment>
<evidence type="ECO:0008006" key="3">
    <source>
        <dbReference type="Google" id="ProtNLM"/>
    </source>
</evidence>
<dbReference type="EMBL" id="JAQQEZ010000017">
    <property type="protein sequence ID" value="MFM0003923.1"/>
    <property type="molecule type" value="Genomic_DNA"/>
</dbReference>
<dbReference type="Proteomes" id="UP001629230">
    <property type="component" value="Unassembled WGS sequence"/>
</dbReference>
<dbReference type="RefSeq" id="WP_408178892.1">
    <property type="nucleotide sequence ID" value="NZ_JAQQEZ010000017.1"/>
</dbReference>
<accession>A0ABW9AVD4</accession>
<reference evidence="1 2" key="1">
    <citation type="journal article" date="2024" name="Chem. Sci.">
        <title>Discovery of megapolipeptins by genome mining of a Burkholderiales bacteria collection.</title>
        <authorList>
            <person name="Paulo B.S."/>
            <person name="Recchia M.J.J."/>
            <person name="Lee S."/>
            <person name="Fergusson C.H."/>
            <person name="Romanowski S.B."/>
            <person name="Hernandez A."/>
            <person name="Krull N."/>
            <person name="Liu D.Y."/>
            <person name="Cavanagh H."/>
            <person name="Bos A."/>
            <person name="Gray C.A."/>
            <person name="Murphy B.T."/>
            <person name="Linington R.G."/>
            <person name="Eustaquio A.S."/>
        </authorList>
    </citation>
    <scope>NUCLEOTIDE SEQUENCE [LARGE SCALE GENOMIC DNA]</scope>
    <source>
        <strain evidence="1 2">RL17-350-BIC-A</strain>
    </source>
</reference>
<name>A0ABW9AVD4_9BURK</name>
<sequence length="690" mass="77056">MRAIIPLVPRAKSDAERNLATFISRARGATTAFGAGLNFDADCWDVTDFYAQKGHGNSKHGTITIHFMQRLKDGGTPFCRQLIDFAKAYVRSQLANRSSSSFTYAITAFRALDTAIQECDISCLSDCDAAVFNRAAELIRRKSTVDDNGSAGSVLGVIARFLDEKGFVYAPLHNWSYPRTRKATSGRVGPEFERRRHAKMPDQAALDGLAQAFHLATDPRDILIASVSAILCSAPERINEVMVLSANCEVEQSGKDERVYLGLRWFGSKGASDHIKWILPGMADVVREALTRIRRITEPARIMARWYEQNPGKLYLPPDLEHLRGKKLLTLEEVWEIANLSPDKRIVRGWMQKAHIPFAHIDLNHPIRGWIQIHAARFADIERHIVDMLPPCFPMYDERRGMRYSEALLVIPEGLFGNRGSSAGNRCMFEVVKYHHVGCALGQNKRAGSTTVFQRVGIDPEGKLEMRSHQFRHWLNTMAQSASLSQLDIAKWSGRADIRHNRSYDHMTSEEIVTKIRDAVGDHAKAIGPLAEIPKNLPVTRAEFAAMAVPTAHVTLYGFCVHDFTTTPCEMFRRCLDCREHVCIKGLPDKTERIRQALEANRDSLAKARKAVAENAYGAEDWVTAHQAAVDRLEQLLTILTDRSVTDGAVVQLNSTSTYSLSEGALLDRLHLDGTGAEMLAGVETTKRLP</sequence>
<protein>
    <recommendedName>
        <fullName evidence="3">Integrase</fullName>
    </recommendedName>
</protein>
<evidence type="ECO:0000313" key="2">
    <source>
        <dbReference type="Proteomes" id="UP001629230"/>
    </source>
</evidence>